<evidence type="ECO:0000313" key="10">
    <source>
        <dbReference type="Proteomes" id="UP000824062"/>
    </source>
</evidence>
<dbReference type="InterPro" id="IPR029063">
    <property type="entry name" value="SAM-dependent_MTases_sf"/>
</dbReference>
<dbReference type="SUPFAM" id="SSF53335">
    <property type="entry name" value="S-adenosyl-L-methionine-dependent methyltransferases"/>
    <property type="match status" value="1"/>
</dbReference>
<dbReference type="Gene3D" id="3.90.220.20">
    <property type="entry name" value="DNA methylase specificity domains"/>
    <property type="match status" value="1"/>
</dbReference>
<keyword evidence="5" id="KW-0680">Restriction system</keyword>
<dbReference type="InterPro" id="IPR003356">
    <property type="entry name" value="DNA_methylase_A-5"/>
</dbReference>
<keyword evidence="3" id="KW-0808">Transferase</keyword>
<feature type="domain" description="DNA methylase adenine-specific" evidence="8">
    <location>
        <begin position="90"/>
        <end position="377"/>
    </location>
</feature>
<evidence type="ECO:0000256" key="6">
    <source>
        <dbReference type="ARBA" id="ARBA00023125"/>
    </source>
</evidence>
<evidence type="ECO:0000259" key="8">
    <source>
        <dbReference type="Pfam" id="PF02384"/>
    </source>
</evidence>
<dbReference type="Pfam" id="PF02384">
    <property type="entry name" value="N6_Mtase"/>
    <property type="match status" value="1"/>
</dbReference>
<comment type="caution">
    <text evidence="9">The sequence shown here is derived from an EMBL/GenBank/DDBJ whole genome shotgun (WGS) entry which is preliminary data.</text>
</comment>
<sequence length="574" mass="62733">MLSNVSSNTEAIWRVSNSMRGIVGLPSGVQAYFCAYLAYTIKSSENTYGSLSEVIEVAAKGDQLILKSLDENASDIEVEQLLAMTEKTSMDDLLAYLLSGPAADSPMSGECSTPDGIAALVCEILDVHGGDLVVDFGSGVGSFLERVAGTGKGAKLVGVELNRSLVAAARIRSRVLGSEVAYEWEDMFEYFERSLADEKADKAFSNYPWGMRTKHLEGRSEYLENVLKGLSEYGRPTSADWVFNRLLIDSINEGGIAVGIMTNGSAFNGADARVRRYFIENGWVRAAISLPAGVFSPWTNIGTTLVVLGHGNTDGIRLVDATDLGTKERRGRTLSEDDIQEILTRMETDSDKSAMAPISKLAEREYTLSANRFLQKEIRLANPVEMRSVILDVTRGAGLRAKELDELTCEEDTGIRYLNLSNIVDGSIDDELPFLKELDPKLEKYCLETGDLLLSKNGAPYKVAVAEVPEGQKILANGNLYIIKLDTEKVDPYYVAAFLNSPDGKETLARASKGAVIPNLPLGELNRIKIPQEGVEKQARVAAAYQAKLDEIGVLKLRLSRARKELVDLFDEEA</sequence>
<dbReference type="EC" id="2.1.1.72" evidence="1"/>
<name>A0A9D2JDV5_9ACTN</name>
<organism evidence="9 10">
    <name type="scientific">Candidatus Olsenella pullistercoris</name>
    <dbReference type="NCBI Taxonomy" id="2838712"/>
    <lineage>
        <taxon>Bacteria</taxon>
        <taxon>Bacillati</taxon>
        <taxon>Actinomycetota</taxon>
        <taxon>Coriobacteriia</taxon>
        <taxon>Coriobacteriales</taxon>
        <taxon>Atopobiaceae</taxon>
        <taxon>Olsenella</taxon>
    </lineage>
</organism>
<dbReference type="InterPro" id="IPR051537">
    <property type="entry name" value="DNA_Adenine_Mtase"/>
</dbReference>
<evidence type="ECO:0000256" key="2">
    <source>
        <dbReference type="ARBA" id="ARBA00022603"/>
    </source>
</evidence>
<gene>
    <name evidence="9" type="ORF">IAA19_07380</name>
</gene>
<dbReference type="EMBL" id="DXBM01000062">
    <property type="protein sequence ID" value="HIZ46820.1"/>
    <property type="molecule type" value="Genomic_DNA"/>
</dbReference>
<dbReference type="GO" id="GO:0003677">
    <property type="term" value="F:DNA binding"/>
    <property type="evidence" value="ECO:0007669"/>
    <property type="project" value="UniProtKB-KW"/>
</dbReference>
<proteinExistence type="predicted"/>
<dbReference type="SUPFAM" id="SSF116734">
    <property type="entry name" value="DNA methylase specificity domain"/>
    <property type="match status" value="1"/>
</dbReference>
<dbReference type="GO" id="GO:0009307">
    <property type="term" value="P:DNA restriction-modification system"/>
    <property type="evidence" value="ECO:0007669"/>
    <property type="project" value="UniProtKB-KW"/>
</dbReference>
<evidence type="ECO:0000256" key="4">
    <source>
        <dbReference type="ARBA" id="ARBA00022691"/>
    </source>
</evidence>
<evidence type="ECO:0000313" key="9">
    <source>
        <dbReference type="EMBL" id="HIZ46820.1"/>
    </source>
</evidence>
<evidence type="ECO:0000256" key="1">
    <source>
        <dbReference type="ARBA" id="ARBA00011900"/>
    </source>
</evidence>
<keyword evidence="2 9" id="KW-0489">Methyltransferase</keyword>
<dbReference type="GO" id="GO:0008170">
    <property type="term" value="F:N-methyltransferase activity"/>
    <property type="evidence" value="ECO:0007669"/>
    <property type="project" value="InterPro"/>
</dbReference>
<accession>A0A9D2JDV5</accession>
<reference evidence="9" key="1">
    <citation type="journal article" date="2021" name="PeerJ">
        <title>Extensive microbial diversity within the chicken gut microbiome revealed by metagenomics and culture.</title>
        <authorList>
            <person name="Gilroy R."/>
            <person name="Ravi A."/>
            <person name="Getino M."/>
            <person name="Pursley I."/>
            <person name="Horton D.L."/>
            <person name="Alikhan N.F."/>
            <person name="Baker D."/>
            <person name="Gharbi K."/>
            <person name="Hall N."/>
            <person name="Watson M."/>
            <person name="Adriaenssens E.M."/>
            <person name="Foster-Nyarko E."/>
            <person name="Jarju S."/>
            <person name="Secka A."/>
            <person name="Antonio M."/>
            <person name="Oren A."/>
            <person name="Chaudhuri R.R."/>
            <person name="La Ragione R."/>
            <person name="Hildebrand F."/>
            <person name="Pallen M.J."/>
        </authorList>
    </citation>
    <scope>NUCLEOTIDE SEQUENCE</scope>
    <source>
        <strain evidence="9">ChiHjej12B11-14209</strain>
    </source>
</reference>
<keyword evidence="4" id="KW-0949">S-adenosyl-L-methionine</keyword>
<comment type="catalytic activity">
    <reaction evidence="7">
        <text>a 2'-deoxyadenosine in DNA + S-adenosyl-L-methionine = an N(6)-methyl-2'-deoxyadenosine in DNA + S-adenosyl-L-homocysteine + H(+)</text>
        <dbReference type="Rhea" id="RHEA:15197"/>
        <dbReference type="Rhea" id="RHEA-COMP:12418"/>
        <dbReference type="Rhea" id="RHEA-COMP:12419"/>
        <dbReference type="ChEBI" id="CHEBI:15378"/>
        <dbReference type="ChEBI" id="CHEBI:57856"/>
        <dbReference type="ChEBI" id="CHEBI:59789"/>
        <dbReference type="ChEBI" id="CHEBI:90615"/>
        <dbReference type="ChEBI" id="CHEBI:90616"/>
        <dbReference type="EC" id="2.1.1.72"/>
    </reaction>
</comment>
<dbReference type="Gene3D" id="3.40.50.150">
    <property type="entry name" value="Vaccinia Virus protein VP39"/>
    <property type="match status" value="1"/>
</dbReference>
<dbReference type="GO" id="GO:0009007">
    <property type="term" value="F:site-specific DNA-methyltransferase (adenine-specific) activity"/>
    <property type="evidence" value="ECO:0007669"/>
    <property type="project" value="UniProtKB-EC"/>
</dbReference>
<dbReference type="PANTHER" id="PTHR42933:SF1">
    <property type="entry name" value="SITE-SPECIFIC DNA-METHYLTRANSFERASE (ADENINE-SPECIFIC)"/>
    <property type="match status" value="1"/>
</dbReference>
<evidence type="ECO:0000256" key="5">
    <source>
        <dbReference type="ARBA" id="ARBA00022747"/>
    </source>
</evidence>
<keyword evidence="6" id="KW-0238">DNA-binding</keyword>
<evidence type="ECO:0000256" key="7">
    <source>
        <dbReference type="ARBA" id="ARBA00047942"/>
    </source>
</evidence>
<dbReference type="AlphaFoldDB" id="A0A9D2JDV5"/>
<dbReference type="Proteomes" id="UP000824062">
    <property type="component" value="Unassembled WGS sequence"/>
</dbReference>
<protein>
    <recommendedName>
        <fullName evidence="1">site-specific DNA-methyltransferase (adenine-specific)</fullName>
        <ecNumber evidence="1">2.1.1.72</ecNumber>
    </recommendedName>
</protein>
<evidence type="ECO:0000256" key="3">
    <source>
        <dbReference type="ARBA" id="ARBA00022679"/>
    </source>
</evidence>
<reference evidence="9" key="2">
    <citation type="submission" date="2021-04" db="EMBL/GenBank/DDBJ databases">
        <authorList>
            <person name="Gilroy R."/>
        </authorList>
    </citation>
    <scope>NUCLEOTIDE SEQUENCE</scope>
    <source>
        <strain evidence="9">ChiHjej12B11-14209</strain>
    </source>
</reference>
<dbReference type="GO" id="GO:0032259">
    <property type="term" value="P:methylation"/>
    <property type="evidence" value="ECO:0007669"/>
    <property type="project" value="UniProtKB-KW"/>
</dbReference>
<dbReference type="InterPro" id="IPR044946">
    <property type="entry name" value="Restrct_endonuc_typeI_TRD_sf"/>
</dbReference>
<dbReference type="PANTHER" id="PTHR42933">
    <property type="entry name" value="SLR6095 PROTEIN"/>
    <property type="match status" value="1"/>
</dbReference>